<dbReference type="InterPro" id="IPR010982">
    <property type="entry name" value="Lambda_DNA-bd_dom_sf"/>
</dbReference>
<evidence type="ECO:0000256" key="2">
    <source>
        <dbReference type="ARBA" id="ARBA00023125"/>
    </source>
</evidence>
<dbReference type="AlphaFoldDB" id="A0A2U8FLH2"/>
<dbReference type="CDD" id="cd01542">
    <property type="entry name" value="PBP1_TreR-like"/>
    <property type="match status" value="1"/>
</dbReference>
<dbReference type="PANTHER" id="PTHR30146">
    <property type="entry name" value="LACI-RELATED TRANSCRIPTIONAL REPRESSOR"/>
    <property type="match status" value="1"/>
</dbReference>
<keyword evidence="6" id="KW-1185">Reference proteome</keyword>
<dbReference type="Pfam" id="PF00356">
    <property type="entry name" value="LacI"/>
    <property type="match status" value="1"/>
</dbReference>
<reference evidence="6" key="1">
    <citation type="submission" date="2018-05" db="EMBL/GenBank/DDBJ databases">
        <title>Complete genome sequence of Actinobacillus porcitonsillarum reference strain 9953L55 (CCUG 46996).</title>
        <authorList>
            <person name="Dona V."/>
            <person name="Perreten V."/>
        </authorList>
    </citation>
    <scope>NUCLEOTIDE SEQUENCE [LARGE SCALE GENOMIC DNA]</scope>
    <source>
        <strain evidence="6">9953L55</strain>
    </source>
</reference>
<dbReference type="RefSeq" id="WP_108924947.1">
    <property type="nucleotide sequence ID" value="NZ_CP029206.1"/>
</dbReference>
<keyword evidence="3" id="KW-0804">Transcription</keyword>
<dbReference type="InterPro" id="IPR028082">
    <property type="entry name" value="Peripla_BP_I"/>
</dbReference>
<dbReference type="EMBL" id="CP029206">
    <property type="protein sequence ID" value="AWI51783.1"/>
    <property type="molecule type" value="Genomic_DNA"/>
</dbReference>
<dbReference type="PRINTS" id="PR00036">
    <property type="entry name" value="HTHLACI"/>
</dbReference>
<dbReference type="GO" id="GO:0003700">
    <property type="term" value="F:DNA-binding transcription factor activity"/>
    <property type="evidence" value="ECO:0007669"/>
    <property type="project" value="TreeGrafter"/>
</dbReference>
<keyword evidence="1" id="KW-0805">Transcription regulation</keyword>
<dbReference type="Gene3D" id="3.40.50.2300">
    <property type="match status" value="2"/>
</dbReference>
<organism evidence="5 6">
    <name type="scientific">Actinobacillus porcitonsillarum</name>
    <dbReference type="NCBI Taxonomy" id="189834"/>
    <lineage>
        <taxon>Bacteria</taxon>
        <taxon>Pseudomonadati</taxon>
        <taxon>Pseudomonadota</taxon>
        <taxon>Gammaproteobacteria</taxon>
        <taxon>Pasteurellales</taxon>
        <taxon>Pasteurellaceae</taxon>
        <taxon>Actinobacillus</taxon>
    </lineage>
</organism>
<feature type="domain" description="HTH lacI-type" evidence="4">
    <location>
        <begin position="3"/>
        <end position="57"/>
    </location>
</feature>
<dbReference type="InterPro" id="IPR000843">
    <property type="entry name" value="HTH_LacI"/>
</dbReference>
<dbReference type="CDD" id="cd01392">
    <property type="entry name" value="HTH_LacI"/>
    <property type="match status" value="1"/>
</dbReference>
<proteinExistence type="predicted"/>
<evidence type="ECO:0000256" key="1">
    <source>
        <dbReference type="ARBA" id="ARBA00023015"/>
    </source>
</evidence>
<dbReference type="InterPro" id="IPR046335">
    <property type="entry name" value="LacI/GalR-like_sensor"/>
</dbReference>
<dbReference type="KEGG" id="apor:DDU33_09940"/>
<sequence>MKLTIKDIAARCGVGKSTVSRVLNQSPNVNPKTRERVQAVINELNFAPDRTARAMRGSTEKVIGIIVTRLNSSAESQTLSRILNELYAQDFTPLIVESQFKPERVVQELALFQQRQVDGVILFGFSALKEKHLKGWKKAMVTVARAYKPFSAVYYDDENAMKALLSHLYQQGHRQIGYLGIVDSDETTGKKRTAAYLTFCEQHQLTPYLAKGELSIESGYQQISSLMSFPLSILVCATTGLAVGAAKYLQENQKNLPLACIGQNPILQAFVPQLITLDFGYEQAGVTAVNLLLNQLENSETAIVHHKIPFKLI</sequence>
<evidence type="ECO:0000313" key="5">
    <source>
        <dbReference type="EMBL" id="AWI51783.1"/>
    </source>
</evidence>
<evidence type="ECO:0000313" key="6">
    <source>
        <dbReference type="Proteomes" id="UP000244920"/>
    </source>
</evidence>
<protein>
    <submittedName>
        <fullName evidence="5">HTH-type transcriptional regulator TreR</fullName>
    </submittedName>
</protein>
<dbReference type="PROSITE" id="PS50932">
    <property type="entry name" value="HTH_LACI_2"/>
    <property type="match status" value="1"/>
</dbReference>
<dbReference type="GO" id="GO:0000976">
    <property type="term" value="F:transcription cis-regulatory region binding"/>
    <property type="evidence" value="ECO:0007669"/>
    <property type="project" value="TreeGrafter"/>
</dbReference>
<dbReference type="Gene3D" id="1.10.260.40">
    <property type="entry name" value="lambda repressor-like DNA-binding domains"/>
    <property type="match status" value="1"/>
</dbReference>
<dbReference type="Proteomes" id="UP000244920">
    <property type="component" value="Chromosome"/>
</dbReference>
<name>A0A2U8FLH2_9PAST</name>
<evidence type="ECO:0000256" key="3">
    <source>
        <dbReference type="ARBA" id="ARBA00023163"/>
    </source>
</evidence>
<evidence type="ECO:0000259" key="4">
    <source>
        <dbReference type="PROSITE" id="PS50932"/>
    </source>
</evidence>
<dbReference type="SMART" id="SM00354">
    <property type="entry name" value="HTH_LACI"/>
    <property type="match status" value="1"/>
</dbReference>
<dbReference type="PANTHER" id="PTHR30146:SF146">
    <property type="entry name" value="HTH-TYPE TRANSCRIPTIONAL REGULATOR TRER"/>
    <property type="match status" value="1"/>
</dbReference>
<gene>
    <name evidence="5" type="ORF">DDU33_09940</name>
</gene>
<dbReference type="SUPFAM" id="SSF53822">
    <property type="entry name" value="Periplasmic binding protein-like I"/>
    <property type="match status" value="1"/>
</dbReference>
<keyword evidence="2" id="KW-0238">DNA-binding</keyword>
<accession>A0A2U8FLH2</accession>
<dbReference type="SUPFAM" id="SSF47413">
    <property type="entry name" value="lambda repressor-like DNA-binding domains"/>
    <property type="match status" value="1"/>
</dbReference>
<dbReference type="Pfam" id="PF13377">
    <property type="entry name" value="Peripla_BP_3"/>
    <property type="match status" value="1"/>
</dbReference>